<dbReference type="GO" id="GO:0009398">
    <property type="term" value="P:FMN biosynthetic process"/>
    <property type="evidence" value="ECO:0007669"/>
    <property type="project" value="UniProtKB-UniRule"/>
</dbReference>
<evidence type="ECO:0000256" key="8">
    <source>
        <dbReference type="ARBA" id="ARBA00022741"/>
    </source>
</evidence>
<dbReference type="SMART" id="SM00904">
    <property type="entry name" value="Flavokinase"/>
    <property type="match status" value="1"/>
</dbReference>
<dbReference type="NCBIfam" id="TIGR00083">
    <property type="entry name" value="ribF"/>
    <property type="match status" value="1"/>
</dbReference>
<dbReference type="KEGG" id="ccho:CCHOA_07100"/>
<evidence type="ECO:0000256" key="15">
    <source>
        <dbReference type="PIRNR" id="PIRNR004491"/>
    </source>
</evidence>
<evidence type="ECO:0000256" key="2">
    <source>
        <dbReference type="ARBA" id="ARBA00004726"/>
    </source>
</evidence>
<comment type="catalytic activity">
    <reaction evidence="13 15">
        <text>riboflavin + ATP = FMN + ADP + H(+)</text>
        <dbReference type="Rhea" id="RHEA:14357"/>
        <dbReference type="ChEBI" id="CHEBI:15378"/>
        <dbReference type="ChEBI" id="CHEBI:30616"/>
        <dbReference type="ChEBI" id="CHEBI:57986"/>
        <dbReference type="ChEBI" id="CHEBI:58210"/>
        <dbReference type="ChEBI" id="CHEBI:456216"/>
        <dbReference type="EC" id="2.7.1.26"/>
    </reaction>
</comment>
<comment type="pathway">
    <text evidence="3 15">Cofactor biosynthesis; FMN biosynthesis; FMN from riboflavin (ATP route): step 1/1.</text>
</comment>
<dbReference type="Proteomes" id="UP000269019">
    <property type="component" value="Chromosome"/>
</dbReference>
<dbReference type="GO" id="GO:0008531">
    <property type="term" value="F:riboflavin kinase activity"/>
    <property type="evidence" value="ECO:0007669"/>
    <property type="project" value="UniProtKB-UniRule"/>
</dbReference>
<dbReference type="SUPFAM" id="SSF52374">
    <property type="entry name" value="Nucleotidylyl transferase"/>
    <property type="match status" value="1"/>
</dbReference>
<keyword evidence="4 15" id="KW-0285">Flavoprotein</keyword>
<evidence type="ECO:0000256" key="1">
    <source>
        <dbReference type="ARBA" id="ARBA00002121"/>
    </source>
</evidence>
<dbReference type="UniPathway" id="UPA00277">
    <property type="reaction ID" value="UER00407"/>
</dbReference>
<keyword evidence="7 15" id="KW-0548">Nucleotidyltransferase</keyword>
<evidence type="ECO:0000313" key="18">
    <source>
        <dbReference type="Proteomes" id="UP000269019"/>
    </source>
</evidence>
<name>A0A3G6J7L5_9CORY</name>
<dbReference type="EC" id="2.7.7.2" evidence="15"/>
<evidence type="ECO:0000256" key="4">
    <source>
        <dbReference type="ARBA" id="ARBA00022630"/>
    </source>
</evidence>
<dbReference type="SUPFAM" id="SSF82114">
    <property type="entry name" value="Riboflavin kinase-like"/>
    <property type="match status" value="1"/>
</dbReference>
<evidence type="ECO:0000256" key="10">
    <source>
        <dbReference type="ARBA" id="ARBA00022827"/>
    </source>
</evidence>
<keyword evidence="8 15" id="KW-0547">Nucleotide-binding</keyword>
<evidence type="ECO:0000256" key="14">
    <source>
        <dbReference type="ARBA" id="ARBA00049494"/>
    </source>
</evidence>
<protein>
    <recommendedName>
        <fullName evidence="15">Riboflavin biosynthesis protein</fullName>
    </recommendedName>
    <domain>
        <recommendedName>
            <fullName evidence="15">Riboflavin kinase</fullName>
            <ecNumber evidence="15">2.7.1.26</ecNumber>
        </recommendedName>
        <alternativeName>
            <fullName evidence="15">Flavokinase</fullName>
        </alternativeName>
    </domain>
    <domain>
        <recommendedName>
            <fullName evidence="15">FMN adenylyltransferase</fullName>
            <ecNumber evidence="15">2.7.7.2</ecNumber>
        </recommendedName>
        <alternativeName>
            <fullName evidence="15">FAD pyrophosphorylase</fullName>
        </alternativeName>
        <alternativeName>
            <fullName evidence="15">FAD synthase</fullName>
        </alternativeName>
    </domain>
</protein>
<keyword evidence="6 15" id="KW-0808">Transferase</keyword>
<dbReference type="UniPathway" id="UPA00276">
    <property type="reaction ID" value="UER00406"/>
</dbReference>
<dbReference type="EC" id="2.7.1.26" evidence="15"/>
<dbReference type="RefSeq" id="WP_123930945.1">
    <property type="nucleotide sequence ID" value="NZ_CP033896.1"/>
</dbReference>
<comment type="catalytic activity">
    <reaction evidence="14 15">
        <text>FMN + ATP + H(+) = FAD + diphosphate</text>
        <dbReference type="Rhea" id="RHEA:17237"/>
        <dbReference type="ChEBI" id="CHEBI:15378"/>
        <dbReference type="ChEBI" id="CHEBI:30616"/>
        <dbReference type="ChEBI" id="CHEBI:33019"/>
        <dbReference type="ChEBI" id="CHEBI:57692"/>
        <dbReference type="ChEBI" id="CHEBI:58210"/>
        <dbReference type="EC" id="2.7.7.2"/>
    </reaction>
</comment>
<dbReference type="AlphaFoldDB" id="A0A3G6J7L5"/>
<dbReference type="InterPro" id="IPR014729">
    <property type="entry name" value="Rossmann-like_a/b/a_fold"/>
</dbReference>
<dbReference type="Gene3D" id="3.40.50.620">
    <property type="entry name" value="HUPs"/>
    <property type="match status" value="1"/>
</dbReference>
<keyword evidence="11 15" id="KW-0067">ATP-binding</keyword>
<dbReference type="GO" id="GO:0009231">
    <property type="term" value="P:riboflavin biosynthetic process"/>
    <property type="evidence" value="ECO:0007669"/>
    <property type="project" value="InterPro"/>
</dbReference>
<evidence type="ECO:0000313" key="17">
    <source>
        <dbReference type="EMBL" id="AZA13812.1"/>
    </source>
</evidence>
<accession>A0A3G6J7L5</accession>
<keyword evidence="10 15" id="KW-0274">FAD</keyword>
<dbReference type="Gene3D" id="2.40.30.30">
    <property type="entry name" value="Riboflavin kinase-like"/>
    <property type="match status" value="1"/>
</dbReference>
<evidence type="ECO:0000256" key="7">
    <source>
        <dbReference type="ARBA" id="ARBA00022695"/>
    </source>
</evidence>
<evidence type="ECO:0000256" key="5">
    <source>
        <dbReference type="ARBA" id="ARBA00022643"/>
    </source>
</evidence>
<dbReference type="OrthoDB" id="9803667at2"/>
<dbReference type="PANTHER" id="PTHR22749:SF6">
    <property type="entry name" value="RIBOFLAVIN KINASE"/>
    <property type="match status" value="1"/>
</dbReference>
<dbReference type="FunFam" id="2.40.30.30:FF:000003">
    <property type="entry name" value="Riboflavin biosynthesis protein"/>
    <property type="match status" value="1"/>
</dbReference>
<dbReference type="PANTHER" id="PTHR22749">
    <property type="entry name" value="RIBOFLAVIN KINASE/FMN ADENYLYLTRANSFERASE"/>
    <property type="match status" value="1"/>
</dbReference>
<comment type="similarity">
    <text evidence="15">Belongs to the ribF family.</text>
</comment>
<dbReference type="GO" id="GO:0005524">
    <property type="term" value="F:ATP binding"/>
    <property type="evidence" value="ECO:0007669"/>
    <property type="project" value="UniProtKB-UniRule"/>
</dbReference>
<dbReference type="CDD" id="cd02064">
    <property type="entry name" value="FAD_synthetase_N"/>
    <property type="match status" value="1"/>
</dbReference>
<proteinExistence type="inferred from homology"/>
<evidence type="ECO:0000256" key="11">
    <source>
        <dbReference type="ARBA" id="ARBA00022840"/>
    </source>
</evidence>
<comment type="pathway">
    <text evidence="2 15">Cofactor biosynthesis; FAD biosynthesis; FAD from FMN: step 1/1.</text>
</comment>
<dbReference type="Pfam" id="PF01687">
    <property type="entry name" value="Flavokinase"/>
    <property type="match status" value="1"/>
</dbReference>
<dbReference type="FunFam" id="3.40.50.620:FF:000021">
    <property type="entry name" value="Riboflavin biosynthesis protein"/>
    <property type="match status" value="1"/>
</dbReference>
<dbReference type="NCBIfam" id="NF004160">
    <property type="entry name" value="PRK05627.1-3"/>
    <property type="match status" value="1"/>
</dbReference>
<dbReference type="EMBL" id="CP033896">
    <property type="protein sequence ID" value="AZA13812.1"/>
    <property type="molecule type" value="Genomic_DNA"/>
</dbReference>
<feature type="domain" description="Riboflavin kinase" evidence="16">
    <location>
        <begin position="183"/>
        <end position="319"/>
    </location>
</feature>
<dbReference type="InterPro" id="IPR015865">
    <property type="entry name" value="Riboflavin_kinase_bac/euk"/>
</dbReference>
<reference evidence="17 18" key="1">
    <citation type="submission" date="2018-11" db="EMBL/GenBank/DDBJ databases">
        <authorList>
            <person name="Kleinhagauer T."/>
            <person name="Glaeser S.P."/>
            <person name="Spergser J."/>
            <person name="Ruckert C."/>
            <person name="Kaempfer P."/>
            <person name="Busse H.-J."/>
        </authorList>
    </citation>
    <scope>NUCLEOTIDE SEQUENCE [LARGE SCALE GENOMIC DNA]</scope>
    <source>
        <strain evidence="17 18">200CH</strain>
    </source>
</reference>
<keyword evidence="9 15" id="KW-0418">Kinase</keyword>
<dbReference type="InterPro" id="IPR023468">
    <property type="entry name" value="Riboflavin_kinase"/>
</dbReference>
<keyword evidence="12" id="KW-0511">Multifunctional enzyme</keyword>
<sequence>MFTGVDAYPSTIGPCVVTIGMFDGVHRGHQSLIDRAAVRARQLGLPLVLVTFDPHPLKVVAPQAMPALLGTVVSRCARAEEHGVDYVLAIEFDAELAAMSPAEFFSLVIVDCLQAQAVFVGENFTFGHKASGNTATLQDLGRGYNVEIHIAPLLIDDDGATTVSSSAIRQALAAGDVAHAGAMLGRPYSVSSVVCRGAGRGGRELGYPTANLYFDDSVALPADGVYCGWFVINDDDPVDGDMQPHRRYPAAISVGNNPTFGDARRSVEAFVLDQDAHLYDRQVSVSFVDRIRGMEKFTSVDELLAAMARDVAATKQRLDIY</sequence>
<dbReference type="InterPro" id="IPR015864">
    <property type="entry name" value="FAD_synthase"/>
</dbReference>
<dbReference type="Pfam" id="PF06574">
    <property type="entry name" value="FAD_syn"/>
    <property type="match status" value="1"/>
</dbReference>
<comment type="function">
    <text evidence="1">Catalyzes the phosphorylation of riboflavin to FMN followed by the adenylation of FMN to FAD.</text>
</comment>
<evidence type="ECO:0000256" key="12">
    <source>
        <dbReference type="ARBA" id="ARBA00023268"/>
    </source>
</evidence>
<evidence type="ECO:0000256" key="3">
    <source>
        <dbReference type="ARBA" id="ARBA00005201"/>
    </source>
</evidence>
<dbReference type="InterPro" id="IPR002606">
    <property type="entry name" value="Riboflavin_kinase_bac"/>
</dbReference>
<keyword evidence="18" id="KW-1185">Reference proteome</keyword>
<evidence type="ECO:0000256" key="6">
    <source>
        <dbReference type="ARBA" id="ARBA00022679"/>
    </source>
</evidence>
<dbReference type="InterPro" id="IPR023465">
    <property type="entry name" value="Riboflavin_kinase_dom_sf"/>
</dbReference>
<dbReference type="PIRSF" id="PIRSF004491">
    <property type="entry name" value="FAD_Synth"/>
    <property type="match status" value="1"/>
</dbReference>
<evidence type="ECO:0000256" key="13">
    <source>
        <dbReference type="ARBA" id="ARBA00047880"/>
    </source>
</evidence>
<gene>
    <name evidence="17" type="primary">ribF</name>
    <name evidence="17" type="ORF">CCHOA_07100</name>
</gene>
<keyword evidence="5 15" id="KW-0288">FMN</keyword>
<dbReference type="GO" id="GO:0006747">
    <property type="term" value="P:FAD biosynthetic process"/>
    <property type="evidence" value="ECO:0007669"/>
    <property type="project" value="UniProtKB-UniRule"/>
</dbReference>
<evidence type="ECO:0000256" key="9">
    <source>
        <dbReference type="ARBA" id="ARBA00022777"/>
    </source>
</evidence>
<organism evidence="17 18">
    <name type="scientific">Corynebacterium choanae</name>
    <dbReference type="NCBI Taxonomy" id="1862358"/>
    <lineage>
        <taxon>Bacteria</taxon>
        <taxon>Bacillati</taxon>
        <taxon>Actinomycetota</taxon>
        <taxon>Actinomycetes</taxon>
        <taxon>Mycobacteriales</taxon>
        <taxon>Corynebacteriaceae</taxon>
        <taxon>Corynebacterium</taxon>
    </lineage>
</organism>
<dbReference type="GO" id="GO:0003919">
    <property type="term" value="F:FMN adenylyltransferase activity"/>
    <property type="evidence" value="ECO:0007669"/>
    <property type="project" value="UniProtKB-UniRule"/>
</dbReference>
<evidence type="ECO:0000259" key="16">
    <source>
        <dbReference type="SMART" id="SM00904"/>
    </source>
</evidence>